<keyword evidence="4" id="KW-1185">Reference proteome</keyword>
<dbReference type="Pfam" id="PF13614">
    <property type="entry name" value="AAA_31"/>
    <property type="match status" value="1"/>
</dbReference>
<feature type="region of interest" description="Disordered" evidence="1">
    <location>
        <begin position="252"/>
        <end position="278"/>
    </location>
</feature>
<evidence type="ECO:0000313" key="4">
    <source>
        <dbReference type="Proteomes" id="UP001432180"/>
    </source>
</evidence>
<gene>
    <name evidence="3" type="primary">soj_3</name>
    <name evidence="3" type="ORF">Thiowin_04168</name>
</gene>
<dbReference type="Gene3D" id="3.40.50.300">
    <property type="entry name" value="P-loop containing nucleotide triphosphate hydrolases"/>
    <property type="match status" value="1"/>
</dbReference>
<organism evidence="3 4">
    <name type="scientific">Thiorhodovibrio winogradskyi</name>
    <dbReference type="NCBI Taxonomy" id="77007"/>
    <lineage>
        <taxon>Bacteria</taxon>
        <taxon>Pseudomonadati</taxon>
        <taxon>Pseudomonadota</taxon>
        <taxon>Gammaproteobacteria</taxon>
        <taxon>Chromatiales</taxon>
        <taxon>Chromatiaceae</taxon>
        <taxon>Thiorhodovibrio</taxon>
    </lineage>
</organism>
<protein>
    <submittedName>
        <fullName evidence="3">Sporulation initiation inhibitor protein soj</fullName>
    </submittedName>
</protein>
<proteinExistence type="predicted"/>
<evidence type="ECO:0000259" key="2">
    <source>
        <dbReference type="Pfam" id="PF13614"/>
    </source>
</evidence>
<dbReference type="PANTHER" id="PTHR13696">
    <property type="entry name" value="P-LOOP CONTAINING NUCLEOSIDE TRIPHOSPHATE HYDROLASE"/>
    <property type="match status" value="1"/>
</dbReference>
<reference evidence="3 4" key="1">
    <citation type="journal article" date="2023" name="Microorganisms">
        <title>Thiorhodovibrio frisius and Trv. litoralis spp. nov., Two Novel Members from a Clade of Fastidious Purple Sulfur Bacteria That Exhibit Unique Red-Shifted Light-Harvesting Capabilities.</title>
        <authorList>
            <person name="Methner A."/>
            <person name="Kuzyk S.B."/>
            <person name="Petersen J."/>
            <person name="Bauer S."/>
            <person name="Brinkmann H."/>
            <person name="Sichau K."/>
            <person name="Wanner G."/>
            <person name="Wolf J."/>
            <person name="Neumann-Schaal M."/>
            <person name="Henke P."/>
            <person name="Tank M."/>
            <person name="Sproer C."/>
            <person name="Bunk B."/>
            <person name="Overmann J."/>
        </authorList>
    </citation>
    <scope>NUCLEOTIDE SEQUENCE [LARGE SCALE GENOMIC DNA]</scope>
    <source>
        <strain evidence="3 4">DSM 6702</strain>
    </source>
</reference>
<dbReference type="InterPro" id="IPR025669">
    <property type="entry name" value="AAA_dom"/>
</dbReference>
<feature type="domain" description="AAA" evidence="2">
    <location>
        <begin position="1"/>
        <end position="174"/>
    </location>
</feature>
<dbReference type="EMBL" id="CP121472">
    <property type="protein sequence ID" value="WPL19064.1"/>
    <property type="molecule type" value="Genomic_DNA"/>
</dbReference>
<dbReference type="RefSeq" id="WP_328984811.1">
    <property type="nucleotide sequence ID" value="NZ_CP121472.1"/>
</dbReference>
<evidence type="ECO:0000313" key="3">
    <source>
        <dbReference type="EMBL" id="WPL19064.1"/>
    </source>
</evidence>
<dbReference type="Proteomes" id="UP001432180">
    <property type="component" value="Chromosome"/>
</dbReference>
<dbReference type="InterPro" id="IPR050678">
    <property type="entry name" value="DNA_Partitioning_ATPase"/>
</dbReference>
<accession>A0ABZ0SFF9</accession>
<dbReference type="SUPFAM" id="SSF52540">
    <property type="entry name" value="P-loop containing nucleoside triphosphate hydrolases"/>
    <property type="match status" value="1"/>
</dbReference>
<feature type="compositionally biased region" description="Pro residues" evidence="1">
    <location>
        <begin position="260"/>
        <end position="269"/>
    </location>
</feature>
<dbReference type="InterPro" id="IPR027417">
    <property type="entry name" value="P-loop_NTPase"/>
</dbReference>
<dbReference type="PANTHER" id="PTHR13696:SF69">
    <property type="entry name" value="PLASMID PARTITIONING PROTEIN-RELATED"/>
    <property type="match status" value="1"/>
</dbReference>
<evidence type="ECO:0000256" key="1">
    <source>
        <dbReference type="SAM" id="MobiDB-lite"/>
    </source>
</evidence>
<dbReference type="CDD" id="cd02042">
    <property type="entry name" value="ParAB_family"/>
    <property type="match status" value="1"/>
</dbReference>
<sequence length="278" mass="30656">MEIWTIANLKGGVGKTTTAVSLGGLLAAWGFRTLLIDIDAHASLSAYFGYDPDELEFSSYDLFLATAERRTIDIRQLIFSTDNQRLDLIPATTALAGLDRQSGRLDGLGLVLKRALPPLAAKYDYILIDCPPVLGILLINALAVCDKLVIPVQTEFLAMKGLERMLRTMNMVLRVRQRPLAYTIVPTYFDPRTRASIESLAQLRRDYAEHLWHGYVPVDTRLRDASRAGVPPAFYDPRSRAVTAYTDLLETLRRDSPSSPSAPPTPPKAQPTVSAAAS</sequence>
<name>A0ABZ0SFF9_9GAMM</name>